<dbReference type="SUPFAM" id="SSF46785">
    <property type="entry name" value="Winged helix' DNA-binding domain"/>
    <property type="match status" value="1"/>
</dbReference>
<accession>A0A941D2G2</accession>
<evidence type="ECO:0000313" key="3">
    <source>
        <dbReference type="Proteomes" id="UP000622580"/>
    </source>
</evidence>
<feature type="domain" description="HTH marR-type" evidence="1">
    <location>
        <begin position="15"/>
        <end position="150"/>
    </location>
</feature>
<dbReference type="PANTHER" id="PTHR33164">
    <property type="entry name" value="TRANSCRIPTIONAL REGULATOR, MARR FAMILY"/>
    <property type="match status" value="1"/>
</dbReference>
<dbReference type="Pfam" id="PF12802">
    <property type="entry name" value="MarR_2"/>
    <property type="match status" value="1"/>
</dbReference>
<comment type="caution">
    <text evidence="2">The sequence shown here is derived from an EMBL/GenBank/DDBJ whole genome shotgun (WGS) entry which is preliminary data.</text>
</comment>
<dbReference type="AlphaFoldDB" id="A0A941D2G2"/>
<dbReference type="InterPro" id="IPR036388">
    <property type="entry name" value="WH-like_DNA-bd_sf"/>
</dbReference>
<reference evidence="2" key="1">
    <citation type="submission" date="2021-04" db="EMBL/GenBank/DDBJ databases">
        <title>Draft genome assembly of strain Phenylobacterium sp. 20VBR1 using MiniION and Illumina platforms.</title>
        <authorList>
            <person name="Thomas F.A."/>
            <person name="Krishnan K.P."/>
            <person name="Sinha R.K."/>
        </authorList>
    </citation>
    <scope>NUCLEOTIDE SEQUENCE</scope>
    <source>
        <strain evidence="2">20VBR1</strain>
    </source>
</reference>
<dbReference type="RefSeq" id="WP_215341921.1">
    <property type="nucleotide sequence ID" value="NZ_JAGSGD010000001.1"/>
</dbReference>
<keyword evidence="3" id="KW-1185">Reference proteome</keyword>
<dbReference type="Gene3D" id="1.10.10.10">
    <property type="entry name" value="Winged helix-like DNA-binding domain superfamily/Winged helix DNA-binding domain"/>
    <property type="match status" value="1"/>
</dbReference>
<dbReference type="InterPro" id="IPR039422">
    <property type="entry name" value="MarR/SlyA-like"/>
</dbReference>
<evidence type="ECO:0000259" key="1">
    <source>
        <dbReference type="PROSITE" id="PS50995"/>
    </source>
</evidence>
<dbReference type="EMBL" id="JAGSGD010000001">
    <property type="protein sequence ID" value="MBR7621065.1"/>
    <property type="molecule type" value="Genomic_DNA"/>
</dbReference>
<protein>
    <submittedName>
        <fullName evidence="2">MarR family transcriptional regulator</fullName>
    </submittedName>
</protein>
<dbReference type="InterPro" id="IPR000835">
    <property type="entry name" value="HTH_MarR-typ"/>
</dbReference>
<evidence type="ECO:0000313" key="2">
    <source>
        <dbReference type="EMBL" id="MBR7621065.1"/>
    </source>
</evidence>
<dbReference type="PANTHER" id="PTHR33164:SF57">
    <property type="entry name" value="MARR-FAMILY TRANSCRIPTIONAL REGULATOR"/>
    <property type="match status" value="1"/>
</dbReference>
<organism evidence="2 3">
    <name type="scientific">Phenylobacterium glaciei</name>
    <dbReference type="NCBI Taxonomy" id="2803784"/>
    <lineage>
        <taxon>Bacteria</taxon>
        <taxon>Pseudomonadati</taxon>
        <taxon>Pseudomonadota</taxon>
        <taxon>Alphaproteobacteria</taxon>
        <taxon>Caulobacterales</taxon>
        <taxon>Caulobacteraceae</taxon>
        <taxon>Phenylobacterium</taxon>
    </lineage>
</organism>
<dbReference type="SMART" id="SM00347">
    <property type="entry name" value="HTH_MARR"/>
    <property type="match status" value="1"/>
</dbReference>
<dbReference type="InterPro" id="IPR036390">
    <property type="entry name" value="WH_DNA-bd_sf"/>
</dbReference>
<dbReference type="GO" id="GO:0006950">
    <property type="term" value="P:response to stress"/>
    <property type="evidence" value="ECO:0007669"/>
    <property type="project" value="TreeGrafter"/>
</dbReference>
<gene>
    <name evidence="2" type="ORF">JKL49_16855</name>
</gene>
<name>A0A941D2G2_9CAUL</name>
<dbReference type="GO" id="GO:0003700">
    <property type="term" value="F:DNA-binding transcription factor activity"/>
    <property type="evidence" value="ECO:0007669"/>
    <property type="project" value="InterPro"/>
</dbReference>
<dbReference type="Proteomes" id="UP000622580">
    <property type="component" value="Unassembled WGS sequence"/>
</dbReference>
<sequence>MSAVADPRLVLRDEELDAGLELMMLAEAAIWAGVDAGLEAEDLNLGRSHWRAAFLMKRRPGLGVQELAHITSLSKQAASRVISDLEGQGLAEKAQGDLDGRRRAATLTEAGAAFETRISERLRGQLARAYRTGGLDGVGGARRILAALAGGRTKTGAGR</sequence>
<proteinExistence type="predicted"/>
<dbReference type="PROSITE" id="PS50995">
    <property type="entry name" value="HTH_MARR_2"/>
    <property type="match status" value="1"/>
</dbReference>